<keyword evidence="1" id="KW-0812">Transmembrane</keyword>
<accession>A0A2C9V7A2</accession>
<protein>
    <submittedName>
        <fullName evidence="2">Uncharacterized protein</fullName>
    </submittedName>
</protein>
<name>A0A2C9V7A2_MANES</name>
<feature type="transmembrane region" description="Helical" evidence="1">
    <location>
        <begin position="6"/>
        <end position="32"/>
    </location>
</feature>
<dbReference type="AlphaFoldDB" id="A0A2C9V7A2"/>
<proteinExistence type="predicted"/>
<reference evidence="2" key="1">
    <citation type="submission" date="2016-02" db="EMBL/GenBank/DDBJ databases">
        <title>WGS assembly of Manihot esculenta.</title>
        <authorList>
            <person name="Bredeson J.V."/>
            <person name="Prochnik S.E."/>
            <person name="Lyons J.B."/>
            <person name="Schmutz J."/>
            <person name="Grimwood J."/>
            <person name="Vrebalov J."/>
            <person name="Bart R.S."/>
            <person name="Amuge T."/>
            <person name="Ferguson M.E."/>
            <person name="Green R."/>
            <person name="Putnam N."/>
            <person name="Stites J."/>
            <person name="Rounsley S."/>
            <person name="Rokhsar D.S."/>
        </authorList>
    </citation>
    <scope>NUCLEOTIDE SEQUENCE [LARGE SCALE GENOMIC DNA]</scope>
    <source>
        <tissue evidence="2">Leaf</tissue>
    </source>
</reference>
<organism evidence="2">
    <name type="scientific">Manihot esculenta</name>
    <name type="common">Cassava</name>
    <name type="synonym">Jatropha manihot</name>
    <dbReference type="NCBI Taxonomy" id="3983"/>
    <lineage>
        <taxon>Eukaryota</taxon>
        <taxon>Viridiplantae</taxon>
        <taxon>Streptophyta</taxon>
        <taxon>Embryophyta</taxon>
        <taxon>Tracheophyta</taxon>
        <taxon>Spermatophyta</taxon>
        <taxon>Magnoliopsida</taxon>
        <taxon>eudicotyledons</taxon>
        <taxon>Gunneridae</taxon>
        <taxon>Pentapetalae</taxon>
        <taxon>rosids</taxon>
        <taxon>fabids</taxon>
        <taxon>Malpighiales</taxon>
        <taxon>Euphorbiaceae</taxon>
        <taxon>Crotonoideae</taxon>
        <taxon>Manihoteae</taxon>
        <taxon>Manihot</taxon>
    </lineage>
</organism>
<evidence type="ECO:0000256" key="1">
    <source>
        <dbReference type="SAM" id="Phobius"/>
    </source>
</evidence>
<gene>
    <name evidence="2" type="ORF">MANES_10G127700</name>
</gene>
<evidence type="ECO:0000313" key="2">
    <source>
        <dbReference type="EMBL" id="OAY39851.1"/>
    </source>
</evidence>
<keyword evidence="1" id="KW-1133">Transmembrane helix</keyword>
<dbReference type="EMBL" id="CM004396">
    <property type="protein sequence ID" value="OAY39851.1"/>
    <property type="molecule type" value="Genomic_DNA"/>
</dbReference>
<keyword evidence="1" id="KW-0472">Membrane</keyword>
<sequence length="35" mass="4422">MRLQYILHYIIIYVLIQIDAITKLKSFFFFFIMMF</sequence>